<comment type="caution">
    <text evidence="2">The sequence shown here is derived from an EMBL/GenBank/DDBJ whole genome shotgun (WGS) entry which is preliminary data.</text>
</comment>
<feature type="compositionally biased region" description="Basic residues" evidence="1">
    <location>
        <begin position="278"/>
        <end position="287"/>
    </location>
</feature>
<reference evidence="2" key="1">
    <citation type="submission" date="2021-01" db="EMBL/GenBank/DDBJ databases">
        <title>A chromosome-scale assembly of European eel, Anguilla anguilla.</title>
        <authorList>
            <person name="Henkel C."/>
            <person name="Jong-Raadsen S.A."/>
            <person name="Dufour S."/>
            <person name="Weltzien F.-A."/>
            <person name="Palstra A.P."/>
            <person name="Pelster B."/>
            <person name="Spaink H.P."/>
            <person name="Van Den Thillart G.E."/>
            <person name="Jansen H."/>
            <person name="Zahm M."/>
            <person name="Klopp C."/>
            <person name="Cedric C."/>
            <person name="Louis A."/>
            <person name="Berthelot C."/>
            <person name="Parey E."/>
            <person name="Roest Crollius H."/>
            <person name="Montfort J."/>
            <person name="Robinson-Rechavi M."/>
            <person name="Bucao C."/>
            <person name="Bouchez O."/>
            <person name="Gislard M."/>
            <person name="Lluch J."/>
            <person name="Milhes M."/>
            <person name="Lampietro C."/>
            <person name="Lopez Roques C."/>
            <person name="Donnadieu C."/>
            <person name="Braasch I."/>
            <person name="Desvignes T."/>
            <person name="Postlethwait J."/>
            <person name="Bobe J."/>
            <person name="Guiguen Y."/>
            <person name="Dirks R."/>
        </authorList>
    </citation>
    <scope>NUCLEOTIDE SEQUENCE</scope>
    <source>
        <strain evidence="2">Tag_6206</strain>
        <tissue evidence="2">Liver</tissue>
    </source>
</reference>
<dbReference type="EMBL" id="JAFIRN010000004">
    <property type="protein sequence ID" value="KAG5850201.1"/>
    <property type="molecule type" value="Genomic_DNA"/>
</dbReference>
<organism evidence="2 3">
    <name type="scientific">Anguilla anguilla</name>
    <name type="common">European freshwater eel</name>
    <name type="synonym">Muraena anguilla</name>
    <dbReference type="NCBI Taxonomy" id="7936"/>
    <lineage>
        <taxon>Eukaryota</taxon>
        <taxon>Metazoa</taxon>
        <taxon>Chordata</taxon>
        <taxon>Craniata</taxon>
        <taxon>Vertebrata</taxon>
        <taxon>Euteleostomi</taxon>
        <taxon>Actinopterygii</taxon>
        <taxon>Neopterygii</taxon>
        <taxon>Teleostei</taxon>
        <taxon>Anguilliformes</taxon>
        <taxon>Anguillidae</taxon>
        <taxon>Anguilla</taxon>
    </lineage>
</organism>
<gene>
    <name evidence="2" type="ORF">ANANG_G00079720</name>
</gene>
<sequence>MASNGTKLVPLFGNGRGDCGSSDIHLFRSMEPLGPVARCRNLRLAVGKLSVAPKITQTFAKRTGNLETRSLQDKSKEINGLERSCIVEGSTYSSFLSRDHDPKMTRLGIEQNIPDIDVSGRNFLFDARWTGQRTDFKYDFRERRLPKPNSFIPPLPRDYQVHRSNDINRFMLHKELSHSPSKPFSISSYEGYDLTSVPAMVLPVTVQSLCGKPSFSSDTHINRPRGNNQTSGLFRIGASKKSYAYTDPVCGASASFVARLSEMASLEGETMRQENLKKLKRTKRAES</sequence>
<dbReference type="InterPro" id="IPR040505">
    <property type="entry name" value="DUF5537"/>
</dbReference>
<dbReference type="Proteomes" id="UP001044222">
    <property type="component" value="Unassembled WGS sequence"/>
</dbReference>
<keyword evidence="3" id="KW-1185">Reference proteome</keyword>
<accession>A0A9D3MJS3</accession>
<evidence type="ECO:0000256" key="1">
    <source>
        <dbReference type="SAM" id="MobiDB-lite"/>
    </source>
</evidence>
<evidence type="ECO:0000313" key="3">
    <source>
        <dbReference type="Proteomes" id="UP001044222"/>
    </source>
</evidence>
<dbReference type="AlphaFoldDB" id="A0A9D3MJS3"/>
<name>A0A9D3MJS3_ANGAN</name>
<dbReference type="OrthoDB" id="9888309at2759"/>
<proteinExistence type="predicted"/>
<evidence type="ECO:0000313" key="2">
    <source>
        <dbReference type="EMBL" id="KAG5850201.1"/>
    </source>
</evidence>
<protein>
    <submittedName>
        <fullName evidence="2">Uncharacterized protein</fullName>
    </submittedName>
</protein>
<dbReference type="Pfam" id="PF17690">
    <property type="entry name" value="DUF5537"/>
    <property type="match status" value="1"/>
</dbReference>
<feature type="region of interest" description="Disordered" evidence="1">
    <location>
        <begin position="268"/>
        <end position="287"/>
    </location>
</feature>